<dbReference type="InterPro" id="IPR036259">
    <property type="entry name" value="MFS_trans_sf"/>
</dbReference>
<accession>A0ABQ2NUA2</accession>
<evidence type="ECO:0000313" key="10">
    <source>
        <dbReference type="Proteomes" id="UP000641206"/>
    </source>
</evidence>
<evidence type="ECO:0000259" key="8">
    <source>
        <dbReference type="PROSITE" id="PS50850"/>
    </source>
</evidence>
<feature type="transmembrane region" description="Helical" evidence="7">
    <location>
        <begin position="83"/>
        <end position="106"/>
    </location>
</feature>
<dbReference type="InterPro" id="IPR020846">
    <property type="entry name" value="MFS_dom"/>
</dbReference>
<feature type="transmembrane region" description="Helical" evidence="7">
    <location>
        <begin position="204"/>
        <end position="225"/>
    </location>
</feature>
<dbReference type="NCBIfam" id="TIGR00711">
    <property type="entry name" value="efflux_EmrB"/>
    <property type="match status" value="1"/>
</dbReference>
<reference evidence="10" key="1">
    <citation type="journal article" date="2019" name="Int. J. Syst. Evol. Microbiol.">
        <title>The Global Catalogue of Microorganisms (GCM) 10K type strain sequencing project: providing services to taxonomists for standard genome sequencing and annotation.</title>
        <authorList>
            <consortium name="The Broad Institute Genomics Platform"/>
            <consortium name="The Broad Institute Genome Sequencing Center for Infectious Disease"/>
            <person name="Wu L."/>
            <person name="Ma J."/>
        </authorList>
    </citation>
    <scope>NUCLEOTIDE SEQUENCE [LARGE SCALE GENOMIC DNA]</scope>
    <source>
        <strain evidence="10">CGMCC 1.7693</strain>
    </source>
</reference>
<evidence type="ECO:0000256" key="6">
    <source>
        <dbReference type="ARBA" id="ARBA00023136"/>
    </source>
</evidence>
<protein>
    <submittedName>
        <fullName evidence="9">Multidrug MFS transporter</fullName>
    </submittedName>
</protein>
<dbReference type="PANTHER" id="PTHR42718">
    <property type="entry name" value="MAJOR FACILITATOR SUPERFAMILY MULTIDRUG TRANSPORTER MFSC"/>
    <property type="match status" value="1"/>
</dbReference>
<dbReference type="PRINTS" id="PR01036">
    <property type="entry name" value="TCRTETB"/>
</dbReference>
<dbReference type="CDD" id="cd17503">
    <property type="entry name" value="MFS_LmrB_MDR_like"/>
    <property type="match status" value="1"/>
</dbReference>
<dbReference type="PANTHER" id="PTHR42718:SF43">
    <property type="entry name" value="LINCOMYCIN RESISTANCE PROTEIN LMRB"/>
    <property type="match status" value="1"/>
</dbReference>
<evidence type="ECO:0000256" key="2">
    <source>
        <dbReference type="ARBA" id="ARBA00022448"/>
    </source>
</evidence>
<keyword evidence="10" id="KW-1185">Reference proteome</keyword>
<comment type="caution">
    <text evidence="9">The sequence shown here is derived from an EMBL/GenBank/DDBJ whole genome shotgun (WGS) entry which is preliminary data.</text>
</comment>
<feature type="transmembrane region" description="Helical" evidence="7">
    <location>
        <begin position="140"/>
        <end position="159"/>
    </location>
</feature>
<evidence type="ECO:0000256" key="5">
    <source>
        <dbReference type="ARBA" id="ARBA00022989"/>
    </source>
</evidence>
<keyword evidence="5 7" id="KW-1133">Transmembrane helix</keyword>
<feature type="transmembrane region" description="Helical" evidence="7">
    <location>
        <begin position="231"/>
        <end position="252"/>
    </location>
</feature>
<feature type="domain" description="Major facilitator superfamily (MFS) profile" evidence="8">
    <location>
        <begin position="17"/>
        <end position="476"/>
    </location>
</feature>
<gene>
    <name evidence="9" type="ORF">GCM10011346_19850</name>
</gene>
<evidence type="ECO:0000256" key="3">
    <source>
        <dbReference type="ARBA" id="ARBA00022475"/>
    </source>
</evidence>
<name>A0ABQ2NUA2_9BACI</name>
<sequence length="480" mass="52298">MTKNISKEIPKEKRFLIMIILLTGVFFTLLNETLLNLAIPVLVHEMDAAPSTVQWVVTGYMLIMGVFIPVSSLMIQWFTTRQLFIGSLVVFSLGSLVSGLAAALPYLFIGRFFQAMGTALLLPLMMHTLLMLYPVKKRGTVMGFIGLVIMVAPAVGPPLSGVILEFLNWRWLFFMMLPLILPVLIASIFVLDNVTTVTKPKIDILSILLSIIGFGGIVFGLSFAGDESVSWLHPSVYISLCVGLVSLSGFVWRQLKSVTPMLEMRTFRHPMFSLASLLLFIGMMTQFSTIILLPFLFETALGISAVAAGLILLPGAIINGAISPFIGRIFDTFGPRILVIPGMILLVIGLQLFTKVNTATSTLMFILLYTLVMIAIAMIIMPAQTNGLNQLPAKYYSHGTAIFNTLQQIAGATGIAFYVTIMNAGQNLHLRGANSFGFAVGQADTVVAGIQFAFKVGSCIALAGLIFSLFIRRAIPLNEE</sequence>
<feature type="transmembrane region" description="Helical" evidence="7">
    <location>
        <begin position="171"/>
        <end position="192"/>
    </location>
</feature>
<feature type="transmembrane region" description="Helical" evidence="7">
    <location>
        <begin position="15"/>
        <end position="43"/>
    </location>
</feature>
<dbReference type="EMBL" id="BMLW01000005">
    <property type="protein sequence ID" value="GGP10695.1"/>
    <property type="molecule type" value="Genomic_DNA"/>
</dbReference>
<feature type="transmembrane region" description="Helical" evidence="7">
    <location>
        <begin position="303"/>
        <end position="326"/>
    </location>
</feature>
<evidence type="ECO:0000256" key="1">
    <source>
        <dbReference type="ARBA" id="ARBA00004651"/>
    </source>
</evidence>
<comment type="subcellular location">
    <subcellularLocation>
        <location evidence="1">Cell membrane</location>
        <topology evidence="1">Multi-pass membrane protein</topology>
    </subcellularLocation>
</comment>
<feature type="transmembrane region" description="Helical" evidence="7">
    <location>
        <begin position="452"/>
        <end position="471"/>
    </location>
</feature>
<dbReference type="RefSeq" id="WP_188734276.1">
    <property type="nucleotide sequence ID" value="NZ_BMLW01000005.1"/>
</dbReference>
<dbReference type="SUPFAM" id="SSF103473">
    <property type="entry name" value="MFS general substrate transporter"/>
    <property type="match status" value="1"/>
</dbReference>
<feature type="transmembrane region" description="Helical" evidence="7">
    <location>
        <begin position="55"/>
        <end position="76"/>
    </location>
</feature>
<dbReference type="Gene3D" id="1.20.1250.20">
    <property type="entry name" value="MFS general substrate transporter like domains"/>
    <property type="match status" value="1"/>
</dbReference>
<feature type="transmembrane region" description="Helical" evidence="7">
    <location>
        <begin position="359"/>
        <end position="380"/>
    </location>
</feature>
<evidence type="ECO:0000256" key="4">
    <source>
        <dbReference type="ARBA" id="ARBA00022692"/>
    </source>
</evidence>
<dbReference type="Proteomes" id="UP000641206">
    <property type="component" value="Unassembled WGS sequence"/>
</dbReference>
<dbReference type="InterPro" id="IPR004638">
    <property type="entry name" value="EmrB-like"/>
</dbReference>
<evidence type="ECO:0000313" key="9">
    <source>
        <dbReference type="EMBL" id="GGP10695.1"/>
    </source>
</evidence>
<evidence type="ECO:0000256" key="7">
    <source>
        <dbReference type="SAM" id="Phobius"/>
    </source>
</evidence>
<dbReference type="Gene3D" id="1.20.1720.10">
    <property type="entry name" value="Multidrug resistance protein D"/>
    <property type="match status" value="1"/>
</dbReference>
<dbReference type="InterPro" id="IPR011701">
    <property type="entry name" value="MFS"/>
</dbReference>
<feature type="transmembrane region" description="Helical" evidence="7">
    <location>
        <begin position="112"/>
        <end position="133"/>
    </location>
</feature>
<dbReference type="PROSITE" id="PS50850">
    <property type="entry name" value="MFS"/>
    <property type="match status" value="1"/>
</dbReference>
<feature type="transmembrane region" description="Helical" evidence="7">
    <location>
        <begin position="333"/>
        <end position="353"/>
    </location>
</feature>
<proteinExistence type="predicted"/>
<keyword evidence="2" id="KW-0813">Transport</keyword>
<keyword evidence="3" id="KW-1003">Cell membrane</keyword>
<organism evidence="9 10">
    <name type="scientific">Oceanobacillus neutriphilus</name>
    <dbReference type="NCBI Taxonomy" id="531815"/>
    <lineage>
        <taxon>Bacteria</taxon>
        <taxon>Bacillati</taxon>
        <taxon>Bacillota</taxon>
        <taxon>Bacilli</taxon>
        <taxon>Bacillales</taxon>
        <taxon>Bacillaceae</taxon>
        <taxon>Oceanobacillus</taxon>
    </lineage>
</organism>
<keyword evidence="6 7" id="KW-0472">Membrane</keyword>
<keyword evidence="4 7" id="KW-0812">Transmembrane</keyword>
<feature type="transmembrane region" description="Helical" evidence="7">
    <location>
        <begin position="401"/>
        <end position="421"/>
    </location>
</feature>
<feature type="transmembrane region" description="Helical" evidence="7">
    <location>
        <begin position="272"/>
        <end position="297"/>
    </location>
</feature>
<dbReference type="Pfam" id="PF07690">
    <property type="entry name" value="MFS_1"/>
    <property type="match status" value="1"/>
</dbReference>